<evidence type="ECO:0000313" key="7">
    <source>
        <dbReference type="Proteomes" id="UP000193834"/>
    </source>
</evidence>
<name>A0A1X7J9B8_9BACL</name>
<dbReference type="PROSITE" id="PS51257">
    <property type="entry name" value="PROKAR_LIPOPROTEIN"/>
    <property type="match status" value="1"/>
</dbReference>
<dbReference type="GO" id="GO:0016810">
    <property type="term" value="F:hydrolase activity, acting on carbon-nitrogen (but not peptide) bonds"/>
    <property type="evidence" value="ECO:0007669"/>
    <property type="project" value="InterPro"/>
</dbReference>
<evidence type="ECO:0000256" key="3">
    <source>
        <dbReference type="SAM" id="MobiDB-lite"/>
    </source>
</evidence>
<dbReference type="PANTHER" id="PTHR10587">
    <property type="entry name" value="GLYCOSYL TRANSFERASE-RELATED"/>
    <property type="match status" value="1"/>
</dbReference>
<feature type="compositionally biased region" description="Polar residues" evidence="3">
    <location>
        <begin position="38"/>
        <end position="47"/>
    </location>
</feature>
<dbReference type="Pfam" id="PF01522">
    <property type="entry name" value="Polysacc_deac_1"/>
    <property type="match status" value="1"/>
</dbReference>
<feature type="chain" id="PRO_5039310577" evidence="4">
    <location>
        <begin position="23"/>
        <end position="363"/>
    </location>
</feature>
<feature type="signal peptide" evidence="4">
    <location>
        <begin position="1"/>
        <end position="22"/>
    </location>
</feature>
<dbReference type="AlphaFoldDB" id="A0A1X7J9B8"/>
<dbReference type="SUPFAM" id="SSF88713">
    <property type="entry name" value="Glycoside hydrolase/deacetylase"/>
    <property type="match status" value="1"/>
</dbReference>
<evidence type="ECO:0000313" key="6">
    <source>
        <dbReference type="EMBL" id="SMG24105.1"/>
    </source>
</evidence>
<feature type="region of interest" description="Disordered" evidence="3">
    <location>
        <begin position="84"/>
        <end position="143"/>
    </location>
</feature>
<keyword evidence="4" id="KW-0732">Signal</keyword>
<dbReference type="PROSITE" id="PS51677">
    <property type="entry name" value="NODB"/>
    <property type="match status" value="1"/>
</dbReference>
<dbReference type="GO" id="GO:0046872">
    <property type="term" value="F:metal ion binding"/>
    <property type="evidence" value="ECO:0007669"/>
    <property type="project" value="UniProtKB-KW"/>
</dbReference>
<dbReference type="CDD" id="cd10917">
    <property type="entry name" value="CE4_NodB_like_6s_7s"/>
    <property type="match status" value="1"/>
</dbReference>
<organism evidence="6 7">
    <name type="scientific">Paenibacillus aquistagni</name>
    <dbReference type="NCBI Taxonomy" id="1852522"/>
    <lineage>
        <taxon>Bacteria</taxon>
        <taxon>Bacillati</taxon>
        <taxon>Bacillota</taxon>
        <taxon>Bacilli</taxon>
        <taxon>Bacillales</taxon>
        <taxon>Paenibacillaceae</taxon>
        <taxon>Paenibacillus</taxon>
    </lineage>
</organism>
<evidence type="ECO:0000259" key="5">
    <source>
        <dbReference type="PROSITE" id="PS51677"/>
    </source>
</evidence>
<feature type="domain" description="NodB homology" evidence="5">
    <location>
        <begin position="164"/>
        <end position="348"/>
    </location>
</feature>
<keyword evidence="1" id="KW-0479">Metal-binding</keyword>
<dbReference type="GO" id="GO:0005975">
    <property type="term" value="P:carbohydrate metabolic process"/>
    <property type="evidence" value="ECO:0007669"/>
    <property type="project" value="InterPro"/>
</dbReference>
<dbReference type="InterPro" id="IPR002509">
    <property type="entry name" value="NODB_dom"/>
</dbReference>
<reference evidence="6 7" key="1">
    <citation type="submission" date="2017-04" db="EMBL/GenBank/DDBJ databases">
        <authorList>
            <person name="Afonso C.L."/>
            <person name="Miller P.J."/>
            <person name="Scott M.A."/>
            <person name="Spackman E."/>
            <person name="Goraichik I."/>
            <person name="Dimitrov K.M."/>
            <person name="Suarez D.L."/>
            <person name="Swayne D.E."/>
        </authorList>
    </citation>
    <scope>NUCLEOTIDE SEQUENCE [LARGE SCALE GENOMIC DNA]</scope>
    <source>
        <strain evidence="6 7">11</strain>
    </source>
</reference>
<dbReference type="EMBL" id="FXAZ01000001">
    <property type="protein sequence ID" value="SMG24105.1"/>
    <property type="molecule type" value="Genomic_DNA"/>
</dbReference>
<keyword evidence="2" id="KW-0378">Hydrolase</keyword>
<dbReference type="InterPro" id="IPR050248">
    <property type="entry name" value="Polysacc_deacetylase_ArnD"/>
</dbReference>
<feature type="compositionally biased region" description="Polar residues" evidence="3">
    <location>
        <begin position="105"/>
        <end position="118"/>
    </location>
</feature>
<dbReference type="Gene3D" id="3.20.20.370">
    <property type="entry name" value="Glycoside hydrolase/deacetylase"/>
    <property type="match status" value="1"/>
</dbReference>
<sequence>MRQSFKLIMICIIVSLLGGCHTAVTEPKKALPALPEQANWTNSSPIDASSHHEMIQVAPSKHTRQSPQAEGDKKLKFTLHAEKKQQQLQEANHSQLKKRQKLQQSNRHTNHQSGQQTKQNRHTHKEHRKQLHAQTMTKERKLSLPELRIRYPDIFKMRGSASEKKVALTFDDVPDNTVTPVVLDILKEMNVKATFFLVGYRAKAHPELVKRIVAEGHTLGNHTYSHPLLTKAEMPKFINQLKDTEDIIEALAGYKPRFFRPPFGEITEEQLKWAGDHGYIVVNWDVDSNDWRGISTKAVEDNVMSTVSSGSIVLQHAGGNGKREYLQNTIHALPSIIKQLRAQDYHFVTLPELLHDQQQKREQ</sequence>
<evidence type="ECO:0000256" key="2">
    <source>
        <dbReference type="ARBA" id="ARBA00022801"/>
    </source>
</evidence>
<feature type="region of interest" description="Disordered" evidence="3">
    <location>
        <begin position="36"/>
        <end position="70"/>
    </location>
</feature>
<evidence type="ECO:0000256" key="4">
    <source>
        <dbReference type="SAM" id="SignalP"/>
    </source>
</evidence>
<evidence type="ECO:0000256" key="1">
    <source>
        <dbReference type="ARBA" id="ARBA00022723"/>
    </source>
</evidence>
<keyword evidence="7" id="KW-1185">Reference proteome</keyword>
<dbReference type="GO" id="GO:0016020">
    <property type="term" value="C:membrane"/>
    <property type="evidence" value="ECO:0007669"/>
    <property type="project" value="TreeGrafter"/>
</dbReference>
<dbReference type="STRING" id="1852522.SAMN06295960_1351"/>
<feature type="compositionally biased region" description="Basic residues" evidence="3">
    <location>
        <begin position="119"/>
        <end position="131"/>
    </location>
</feature>
<dbReference type="Proteomes" id="UP000193834">
    <property type="component" value="Unassembled WGS sequence"/>
</dbReference>
<dbReference type="PANTHER" id="PTHR10587:SF133">
    <property type="entry name" value="CHITIN DEACETYLASE 1-RELATED"/>
    <property type="match status" value="1"/>
</dbReference>
<gene>
    <name evidence="6" type="ORF">SAMN06295960_1351</name>
</gene>
<accession>A0A1X7J9B8</accession>
<protein>
    <submittedName>
        <fullName evidence="6">Peptidoglycan/xylan/chitin deacetylase, PgdA/CDA1 family</fullName>
    </submittedName>
</protein>
<proteinExistence type="predicted"/>
<dbReference type="InterPro" id="IPR011330">
    <property type="entry name" value="Glyco_hydro/deAcase_b/a-brl"/>
</dbReference>